<dbReference type="InterPro" id="IPR011766">
    <property type="entry name" value="TPP_enzyme_TPP-bd"/>
</dbReference>
<dbReference type="InterPro" id="IPR029061">
    <property type="entry name" value="THDP-binding"/>
</dbReference>
<protein>
    <submittedName>
        <fullName evidence="5">Unannotated protein</fullName>
    </submittedName>
</protein>
<dbReference type="GO" id="GO:0030976">
    <property type="term" value="F:thiamine pyrophosphate binding"/>
    <property type="evidence" value="ECO:0007669"/>
    <property type="project" value="InterPro"/>
</dbReference>
<dbReference type="CDD" id="cd07035">
    <property type="entry name" value="TPP_PYR_POX_like"/>
    <property type="match status" value="1"/>
</dbReference>
<evidence type="ECO:0000259" key="4">
    <source>
        <dbReference type="Pfam" id="PF02776"/>
    </source>
</evidence>
<dbReference type="CDD" id="cd02002">
    <property type="entry name" value="TPP_BFDC"/>
    <property type="match status" value="1"/>
</dbReference>
<dbReference type="PANTHER" id="PTHR18968:SF86">
    <property type="entry name" value="ACETOLACTATE SYNTHASE LARGE SUBUNIT ILVX-RELATED"/>
    <property type="match status" value="1"/>
</dbReference>
<feature type="domain" description="Thiamine pyrophosphate enzyme TPP-binding" evidence="3">
    <location>
        <begin position="376"/>
        <end position="511"/>
    </location>
</feature>
<feature type="domain" description="Thiamine pyrophosphate enzyme N-terminal TPP-binding" evidence="4">
    <location>
        <begin position="1"/>
        <end position="106"/>
    </location>
</feature>
<organism evidence="5">
    <name type="scientific">freshwater metagenome</name>
    <dbReference type="NCBI Taxonomy" id="449393"/>
    <lineage>
        <taxon>unclassified sequences</taxon>
        <taxon>metagenomes</taxon>
        <taxon>ecological metagenomes</taxon>
    </lineage>
</organism>
<gene>
    <name evidence="5" type="ORF">UFOPK2958_00209</name>
</gene>
<dbReference type="InterPro" id="IPR012001">
    <property type="entry name" value="Thiamin_PyroP_enz_TPP-bd_dom"/>
</dbReference>
<dbReference type="GO" id="GO:0003984">
    <property type="term" value="F:acetolactate synthase activity"/>
    <property type="evidence" value="ECO:0007669"/>
    <property type="project" value="TreeGrafter"/>
</dbReference>
<dbReference type="SUPFAM" id="SSF52518">
    <property type="entry name" value="Thiamin diphosphate-binding fold (THDP-binding)"/>
    <property type="match status" value="2"/>
</dbReference>
<dbReference type="Pfam" id="PF02776">
    <property type="entry name" value="TPP_enzyme_N"/>
    <property type="match status" value="1"/>
</dbReference>
<accession>A0A6J6VZN2</accession>
<evidence type="ECO:0000256" key="2">
    <source>
        <dbReference type="ARBA" id="ARBA00023052"/>
    </source>
</evidence>
<dbReference type="PANTHER" id="PTHR18968">
    <property type="entry name" value="THIAMINE PYROPHOSPHATE ENZYMES"/>
    <property type="match status" value="1"/>
</dbReference>
<dbReference type="Gene3D" id="3.40.50.970">
    <property type="match status" value="2"/>
</dbReference>
<evidence type="ECO:0000313" key="5">
    <source>
        <dbReference type="EMBL" id="CAB4776233.1"/>
    </source>
</evidence>
<dbReference type="InterPro" id="IPR045229">
    <property type="entry name" value="TPP_enz"/>
</dbReference>
<dbReference type="GO" id="GO:0050660">
    <property type="term" value="F:flavin adenine dinucleotide binding"/>
    <property type="evidence" value="ECO:0007669"/>
    <property type="project" value="TreeGrafter"/>
</dbReference>
<reference evidence="5" key="1">
    <citation type="submission" date="2020-05" db="EMBL/GenBank/DDBJ databases">
        <authorList>
            <person name="Chiriac C."/>
            <person name="Salcher M."/>
            <person name="Ghai R."/>
            <person name="Kavagutti S V."/>
        </authorList>
    </citation>
    <scope>NUCLEOTIDE SEQUENCE</scope>
</reference>
<dbReference type="EMBL" id="CAFAAB010000012">
    <property type="protein sequence ID" value="CAB4776233.1"/>
    <property type="molecule type" value="Genomic_DNA"/>
</dbReference>
<dbReference type="AlphaFoldDB" id="A0A6J6VZN2"/>
<keyword evidence="2" id="KW-0786">Thiamine pyrophosphate</keyword>
<dbReference type="NCBIfam" id="NF005760">
    <property type="entry name" value="PRK07586.1"/>
    <property type="match status" value="1"/>
</dbReference>
<evidence type="ECO:0000256" key="1">
    <source>
        <dbReference type="ARBA" id="ARBA00007812"/>
    </source>
</evidence>
<evidence type="ECO:0000259" key="3">
    <source>
        <dbReference type="Pfam" id="PF02775"/>
    </source>
</evidence>
<comment type="similarity">
    <text evidence="1">Belongs to the TPP enzyme family.</text>
</comment>
<name>A0A6J6VZN2_9ZZZZ</name>
<sequence length="519" mass="53634">MNGAQSLLATLYANGVEVCFGNPGTSEMHFVAALDSQPGMRGVLGLFEGVVTGAADGYARVTGKPAVTLLHLGPGLGNGLANLHNARRAHVPLINVVGDHATYHSRYDAPLESDIASISRAVSGWHRRTARPDDVAGDALDALRAAYGPPGQVATLVLPADASWGTVTPPAAQLPTATIPMPAAPTADRIQAATRVLRTKKTALFLGFDALRVHPLGLAHRVGTATGARVMSETFPTIQDRGAGVFTPDRQIYLSEFAISQLSQLEAIVLVGAKTPIGFFGYPDIPSELLPPGCEVVILTEPGMDSTAALEALVEEFAAPAVAVTSPERPVAPTGDLTPLAMAQAVAALLPEDAIVVDEGNTSGLHLYGQLSGAAPHQLLTLTGGAIGYGLPAALGAALGGGGRRVVAIESDGSMMYTPQALWSMARENLDVTILALSNRSYAILNLELSRVGATSEGDASRQMLDLDNPTLDLCSIARGMGVPAVKVTTADELVAELAKSFATSGPTFIEAMLPKGLG</sequence>
<proteinExistence type="inferred from homology"/>
<dbReference type="Pfam" id="PF02775">
    <property type="entry name" value="TPP_enzyme_C"/>
    <property type="match status" value="1"/>
</dbReference>